<name>I0YW40_COCSC</name>
<dbReference type="GO" id="GO:0005737">
    <property type="term" value="C:cytoplasm"/>
    <property type="evidence" value="ECO:0007669"/>
    <property type="project" value="TreeGrafter"/>
</dbReference>
<feature type="region of interest" description="Disordered" evidence="6">
    <location>
        <begin position="648"/>
        <end position="706"/>
    </location>
</feature>
<organism evidence="8 9">
    <name type="scientific">Coccomyxa subellipsoidea (strain C-169)</name>
    <name type="common">Green microalga</name>
    <dbReference type="NCBI Taxonomy" id="574566"/>
    <lineage>
        <taxon>Eukaryota</taxon>
        <taxon>Viridiplantae</taxon>
        <taxon>Chlorophyta</taxon>
        <taxon>core chlorophytes</taxon>
        <taxon>Trebouxiophyceae</taxon>
        <taxon>Trebouxiophyceae incertae sedis</taxon>
        <taxon>Coccomyxaceae</taxon>
        <taxon>Coccomyxa</taxon>
        <taxon>Coccomyxa subellipsoidea</taxon>
    </lineage>
</organism>
<feature type="region of interest" description="Disordered" evidence="6">
    <location>
        <begin position="415"/>
        <end position="522"/>
    </location>
</feature>
<dbReference type="InterPro" id="IPR030394">
    <property type="entry name" value="G_HFLX_dom"/>
</dbReference>
<accession>I0YW40</accession>
<dbReference type="AlphaFoldDB" id="I0YW40"/>
<dbReference type="Proteomes" id="UP000007264">
    <property type="component" value="Unassembled WGS sequence"/>
</dbReference>
<dbReference type="Gene3D" id="3.40.50.300">
    <property type="entry name" value="P-loop containing nucleotide triphosphate hydrolases"/>
    <property type="match status" value="1"/>
</dbReference>
<comment type="caution">
    <text evidence="8">The sequence shown here is derived from an EMBL/GenBank/DDBJ whole genome shotgun (WGS) entry which is preliminary data.</text>
</comment>
<dbReference type="GO" id="GO:0005525">
    <property type="term" value="F:GTP binding"/>
    <property type="evidence" value="ECO:0007669"/>
    <property type="project" value="UniProtKB-KW"/>
</dbReference>
<evidence type="ECO:0000256" key="6">
    <source>
        <dbReference type="SAM" id="MobiDB-lite"/>
    </source>
</evidence>
<feature type="compositionally biased region" description="Polar residues" evidence="6">
    <location>
        <begin position="697"/>
        <end position="706"/>
    </location>
</feature>
<dbReference type="eggNOG" id="KOG0410">
    <property type="taxonomic scope" value="Eukaryota"/>
</dbReference>
<dbReference type="KEGG" id="csl:COCSUDRAFT_63755"/>
<dbReference type="OrthoDB" id="10268034at2759"/>
<dbReference type="PANTHER" id="PTHR10229:SF8">
    <property type="entry name" value="GTPASE HFLX"/>
    <property type="match status" value="1"/>
</dbReference>
<keyword evidence="1" id="KW-0479">Metal-binding</keyword>
<dbReference type="PROSITE" id="PS51705">
    <property type="entry name" value="G_HFLX"/>
    <property type="match status" value="1"/>
</dbReference>
<dbReference type="STRING" id="574566.I0YW40"/>
<keyword evidence="3" id="KW-0460">Magnesium</keyword>
<evidence type="ECO:0000256" key="4">
    <source>
        <dbReference type="ARBA" id="ARBA00023134"/>
    </source>
</evidence>
<evidence type="ECO:0000259" key="7">
    <source>
        <dbReference type="PROSITE" id="PS51705"/>
    </source>
</evidence>
<feature type="domain" description="Hflx-type G" evidence="7">
    <location>
        <begin position="237"/>
        <end position="308"/>
    </location>
</feature>
<evidence type="ECO:0000256" key="2">
    <source>
        <dbReference type="ARBA" id="ARBA00022741"/>
    </source>
</evidence>
<feature type="compositionally biased region" description="Polar residues" evidence="6">
    <location>
        <begin position="473"/>
        <end position="490"/>
    </location>
</feature>
<feature type="region of interest" description="Disordered" evidence="6">
    <location>
        <begin position="380"/>
        <end position="400"/>
    </location>
</feature>
<keyword evidence="4" id="KW-0342">GTP-binding</keyword>
<dbReference type="InterPro" id="IPR025121">
    <property type="entry name" value="GTPase_HflX_N"/>
</dbReference>
<dbReference type="SUPFAM" id="SSF52540">
    <property type="entry name" value="P-loop containing nucleoside triphosphate hydrolases"/>
    <property type="match status" value="1"/>
</dbReference>
<dbReference type="PANTHER" id="PTHR10229">
    <property type="entry name" value="GTP-BINDING PROTEIN HFLX"/>
    <property type="match status" value="1"/>
</dbReference>
<feature type="coiled-coil region" evidence="5">
    <location>
        <begin position="196"/>
        <end position="223"/>
    </location>
</feature>
<protein>
    <recommendedName>
        <fullName evidence="7">Hflx-type G domain-containing protein</fullName>
    </recommendedName>
</protein>
<dbReference type="GeneID" id="17040596"/>
<evidence type="ECO:0000256" key="5">
    <source>
        <dbReference type="SAM" id="Coils"/>
    </source>
</evidence>
<keyword evidence="9" id="KW-1185">Reference proteome</keyword>
<feature type="compositionally biased region" description="Basic and acidic residues" evidence="6">
    <location>
        <begin position="491"/>
        <end position="504"/>
    </location>
</feature>
<dbReference type="EMBL" id="AGSI01000009">
    <property type="protein sequence ID" value="EIE22609.1"/>
    <property type="molecule type" value="Genomic_DNA"/>
</dbReference>
<evidence type="ECO:0000313" key="9">
    <source>
        <dbReference type="Proteomes" id="UP000007264"/>
    </source>
</evidence>
<evidence type="ECO:0000313" key="8">
    <source>
        <dbReference type="EMBL" id="EIE22609.1"/>
    </source>
</evidence>
<dbReference type="GO" id="GO:0043022">
    <property type="term" value="F:ribosome binding"/>
    <property type="evidence" value="ECO:0007669"/>
    <property type="project" value="TreeGrafter"/>
</dbReference>
<proteinExistence type="predicted"/>
<dbReference type="GO" id="GO:0046872">
    <property type="term" value="F:metal ion binding"/>
    <property type="evidence" value="ECO:0007669"/>
    <property type="project" value="UniProtKB-KW"/>
</dbReference>
<sequence length="706" mass="74823">MGLVYSRAADLITLRGFASDPCRSCVMVHPRAQPPPYVQEAMRLAESYAGAHCKSIAVGPSRGSPPTSAAFFGSGAVESLKGQLAALDPHTVFVNCMLSGVQQRNLEAAWQRPVTDRVGLIIKIFAQRARTREARLQVEMASLDYKVSRLVRSVDAATGQRAGFGEGGLTEVVSARERGRSGGTSGGLGGSAGGGETELQLQRRRIRARIKALKRQLAEVRQTRVTQRAGRLRAGKPVCAVVGYTNAGKSSLVSALSGDDVGVQDRLFETLDPTMRQVMLPSGRGAILSDTVGFISDLPPSLIKAFQASNLTLYNIRILCPVLATLEEVVEADLLLHVMDGSSEQMLQQRDAVLAVLRRLGVSEMRLQKSLIEVVNKSDIFPGTASQSPDDTDLSAPDVAEPDLAAPDLAEPDLEASKLDTPSSSCGAPEEAGEVEGPWLHGGEVPSAKGSADTQALSDGSVEKQDSGADASCSGQQEAGSLSKKTSSGETADRELGMQREKSRGGFCGRGVEKEGTCRETDGHSAALDWARGRAGRQPSVVVTSAVTGDGLDDLLLEMDKKVSLKFAMRELSEGAIRMGPRVLTENIVGPVVPGAEQELKLIVHVEHEVRRGFWQRIHLSHSSFAATGSISWRQGVCLKRPGELDLARQAGENSSPSRAPASTEGSMRRDSRAAVYEDAGSSPTSHKADPQGVGSQGTSTGDNAV</sequence>
<reference evidence="8 9" key="1">
    <citation type="journal article" date="2012" name="Genome Biol.">
        <title>The genome of the polar eukaryotic microalga coccomyxa subellipsoidea reveals traits of cold adaptation.</title>
        <authorList>
            <person name="Blanc G."/>
            <person name="Agarkova I."/>
            <person name="Grimwood J."/>
            <person name="Kuo A."/>
            <person name="Brueggeman A."/>
            <person name="Dunigan D."/>
            <person name="Gurnon J."/>
            <person name="Ladunga I."/>
            <person name="Lindquist E."/>
            <person name="Lucas S."/>
            <person name="Pangilinan J."/>
            <person name="Proschold T."/>
            <person name="Salamov A."/>
            <person name="Schmutz J."/>
            <person name="Weeks D."/>
            <person name="Yamada T."/>
            <person name="Claverie J.M."/>
            <person name="Grigoriev I."/>
            <person name="Van Etten J."/>
            <person name="Lomsadze A."/>
            <person name="Borodovsky M."/>
        </authorList>
    </citation>
    <scope>NUCLEOTIDE SEQUENCE [LARGE SCALE GENOMIC DNA]</scope>
    <source>
        <strain evidence="8 9">C-169</strain>
    </source>
</reference>
<feature type="compositionally biased region" description="Low complexity" evidence="6">
    <location>
        <begin position="427"/>
        <end position="438"/>
    </location>
</feature>
<keyword evidence="2" id="KW-0547">Nucleotide-binding</keyword>
<dbReference type="InterPro" id="IPR006073">
    <property type="entry name" value="GTP-bd"/>
</dbReference>
<dbReference type="CDD" id="cd01878">
    <property type="entry name" value="HflX"/>
    <property type="match status" value="1"/>
</dbReference>
<feature type="region of interest" description="Disordered" evidence="6">
    <location>
        <begin position="175"/>
        <end position="196"/>
    </location>
</feature>
<keyword evidence="5" id="KW-0175">Coiled coil</keyword>
<dbReference type="RefSeq" id="XP_005647153.1">
    <property type="nucleotide sequence ID" value="XM_005647096.1"/>
</dbReference>
<evidence type="ECO:0000256" key="3">
    <source>
        <dbReference type="ARBA" id="ARBA00022842"/>
    </source>
</evidence>
<feature type="compositionally biased region" description="Basic and acidic residues" evidence="6">
    <location>
        <begin position="511"/>
        <end position="522"/>
    </location>
</feature>
<dbReference type="InterPro" id="IPR027417">
    <property type="entry name" value="P-loop_NTPase"/>
</dbReference>
<dbReference type="Gene3D" id="3.40.50.11060">
    <property type="entry name" value="GTPase HflX, N-terminal domain"/>
    <property type="match status" value="1"/>
</dbReference>
<evidence type="ECO:0000256" key="1">
    <source>
        <dbReference type="ARBA" id="ARBA00022723"/>
    </source>
</evidence>
<dbReference type="InterPro" id="IPR016496">
    <property type="entry name" value="GTPase_HflX"/>
</dbReference>
<dbReference type="Pfam" id="PF01926">
    <property type="entry name" value="MMR_HSR1"/>
    <property type="match status" value="1"/>
</dbReference>
<gene>
    <name evidence="8" type="ORF">COCSUDRAFT_63755</name>
</gene>
<dbReference type="Pfam" id="PF16360">
    <property type="entry name" value="GTP-bdg_M"/>
    <property type="match status" value="1"/>
</dbReference>
<dbReference type="Pfam" id="PF13167">
    <property type="entry name" value="GTP-bdg_N"/>
    <property type="match status" value="1"/>
</dbReference>
<dbReference type="InterPro" id="IPR042108">
    <property type="entry name" value="GTPase_HflX_N_sf"/>
</dbReference>
<feature type="compositionally biased region" description="Gly residues" evidence="6">
    <location>
        <begin position="181"/>
        <end position="196"/>
    </location>
</feature>
<dbReference type="InterPro" id="IPR032305">
    <property type="entry name" value="GTP-bd_M"/>
</dbReference>